<proteinExistence type="predicted"/>
<accession>A0A6V7WY87</accession>
<evidence type="ECO:0000313" key="2">
    <source>
        <dbReference type="EMBL" id="CAD2191913.1"/>
    </source>
</evidence>
<reference evidence="2 3" key="1">
    <citation type="submission" date="2020-08" db="EMBL/GenBank/DDBJ databases">
        <authorList>
            <person name="Koutsovoulos G."/>
            <person name="Danchin GJ E."/>
        </authorList>
    </citation>
    <scope>NUCLEOTIDE SEQUENCE [LARGE SCALE GENOMIC DNA]</scope>
</reference>
<sequence>MTEKGSSDSDLELKLQEQSNNLLQLQTNFNNLQLKYFEEKEKTTFNLEKKNEILENKLKELNEKIEKINFDSSQKDEKINSLEEKIKNADKNIADLTINSGELNILNFVETKNKWKVFDDEYKCCENNCVNTDNPKGVCIEGNGFANLISDGNIKYINCVEKWGGLFGFGRKKSKDQFSRVIAETSFKNPKNSNNYSLFYFEVKSKIEKESDKWMFIGLKNNNFKNIILYSNKALIICENEIEEFNDIVWKDDSSFGCGLVYPPTKSEEFPYIFFTQNGKQIGKAKLLKKNNDYYLPYVALQCCSVETNFGTDLEKKPFEYDVSKHLIITDFY</sequence>
<dbReference type="InterPro" id="IPR043136">
    <property type="entry name" value="B30.2/SPRY_sf"/>
</dbReference>
<comment type="caution">
    <text evidence="2">The sequence shown here is derived from an EMBL/GenBank/DDBJ whole genome shotgun (WGS) entry which is preliminary data.</text>
</comment>
<dbReference type="Proteomes" id="UP000580250">
    <property type="component" value="Unassembled WGS sequence"/>
</dbReference>
<protein>
    <submittedName>
        <fullName evidence="2">Uncharacterized protein</fullName>
    </submittedName>
</protein>
<organism evidence="2 3">
    <name type="scientific">Meloidogyne enterolobii</name>
    <name type="common">Root-knot nematode worm</name>
    <name type="synonym">Meloidogyne mayaguensis</name>
    <dbReference type="NCBI Taxonomy" id="390850"/>
    <lineage>
        <taxon>Eukaryota</taxon>
        <taxon>Metazoa</taxon>
        <taxon>Ecdysozoa</taxon>
        <taxon>Nematoda</taxon>
        <taxon>Chromadorea</taxon>
        <taxon>Rhabditida</taxon>
        <taxon>Tylenchina</taxon>
        <taxon>Tylenchomorpha</taxon>
        <taxon>Tylenchoidea</taxon>
        <taxon>Meloidogynidae</taxon>
        <taxon>Meloidogyninae</taxon>
        <taxon>Meloidogyne</taxon>
    </lineage>
</organism>
<name>A0A6V7WY87_MELEN</name>
<gene>
    <name evidence="2" type="ORF">MENT_LOCUS44773</name>
</gene>
<dbReference type="AlphaFoldDB" id="A0A6V7WY87"/>
<dbReference type="EMBL" id="CAJEWN010000909">
    <property type="protein sequence ID" value="CAD2191913.1"/>
    <property type="molecule type" value="Genomic_DNA"/>
</dbReference>
<keyword evidence="1" id="KW-0175">Coiled coil</keyword>
<evidence type="ECO:0000256" key="1">
    <source>
        <dbReference type="SAM" id="Coils"/>
    </source>
</evidence>
<evidence type="ECO:0000313" key="3">
    <source>
        <dbReference type="Proteomes" id="UP000580250"/>
    </source>
</evidence>
<dbReference type="OrthoDB" id="5893641at2759"/>
<feature type="coiled-coil region" evidence="1">
    <location>
        <begin position="15"/>
        <end position="99"/>
    </location>
</feature>
<dbReference type="Gene3D" id="2.60.120.920">
    <property type="match status" value="1"/>
</dbReference>